<name>A0A644Y4Z5_9ZZZZ</name>
<accession>A0A644Y4Z5</accession>
<comment type="caution">
    <text evidence="1">The sequence shown here is derived from an EMBL/GenBank/DDBJ whole genome shotgun (WGS) entry which is preliminary data.</text>
</comment>
<gene>
    <name evidence="1" type="ORF">SDC9_69460</name>
</gene>
<protein>
    <submittedName>
        <fullName evidence="1">Uncharacterized protein</fullName>
    </submittedName>
</protein>
<dbReference type="AlphaFoldDB" id="A0A644Y4Z5"/>
<dbReference type="EMBL" id="VSSQ01003933">
    <property type="protein sequence ID" value="MPM22998.1"/>
    <property type="molecule type" value="Genomic_DNA"/>
</dbReference>
<proteinExistence type="predicted"/>
<evidence type="ECO:0000313" key="1">
    <source>
        <dbReference type="EMBL" id="MPM22998.1"/>
    </source>
</evidence>
<organism evidence="1">
    <name type="scientific">bioreactor metagenome</name>
    <dbReference type="NCBI Taxonomy" id="1076179"/>
    <lineage>
        <taxon>unclassified sequences</taxon>
        <taxon>metagenomes</taxon>
        <taxon>ecological metagenomes</taxon>
    </lineage>
</organism>
<sequence length="116" mass="13171">MKAPVVNQTPQGNKEEINQLIRRIRGVKSSARLTGFYQPSEQNLELSSLLDKLGLTCAVQLLDGVHTGVGVVFPIMLKKENNIVHHAVPVQDFTYRLLEAFVFFLKISIKMRFDKF</sequence>
<reference evidence="1" key="1">
    <citation type="submission" date="2019-08" db="EMBL/GenBank/DDBJ databases">
        <authorList>
            <person name="Kucharzyk K."/>
            <person name="Murdoch R.W."/>
            <person name="Higgins S."/>
            <person name="Loffler F."/>
        </authorList>
    </citation>
    <scope>NUCLEOTIDE SEQUENCE</scope>
</reference>